<accession>A0A2N1PNT4</accession>
<name>A0A2N1PNT4_9BACT</name>
<dbReference type="AlphaFoldDB" id="A0A2N1PNT4"/>
<dbReference type="Proteomes" id="UP000233256">
    <property type="component" value="Unassembled WGS sequence"/>
</dbReference>
<evidence type="ECO:0000313" key="1">
    <source>
        <dbReference type="EMBL" id="PKK89980.1"/>
    </source>
</evidence>
<gene>
    <name evidence="1" type="ORF">CVV64_11665</name>
</gene>
<proteinExistence type="predicted"/>
<dbReference type="EMBL" id="PGXC01000009">
    <property type="protein sequence ID" value="PKK89980.1"/>
    <property type="molecule type" value="Genomic_DNA"/>
</dbReference>
<reference evidence="1 2" key="1">
    <citation type="journal article" date="2017" name="ISME J.">
        <title>Potential for microbial H2 and metal transformations associated with novel bacteria and archaea in deep terrestrial subsurface sediments.</title>
        <authorList>
            <person name="Hernsdorf A.W."/>
            <person name="Amano Y."/>
            <person name="Miyakawa K."/>
            <person name="Ise K."/>
            <person name="Suzuki Y."/>
            <person name="Anantharaman K."/>
            <person name="Probst A."/>
            <person name="Burstein D."/>
            <person name="Thomas B.C."/>
            <person name="Banfield J.F."/>
        </authorList>
    </citation>
    <scope>NUCLEOTIDE SEQUENCE [LARGE SCALE GENOMIC DNA]</scope>
    <source>
        <strain evidence="1">HGW-Wallbacteria-1</strain>
    </source>
</reference>
<evidence type="ECO:0000313" key="2">
    <source>
        <dbReference type="Proteomes" id="UP000233256"/>
    </source>
</evidence>
<sequence>MIEKISRNLALRLLFLIMITGWSFSAAYGDTEIPETKTDQYVELYIERGVDIYESKFNDHGEKGTSRLSFNYETLMARKNFGNWFLDLGITDNESSATDTDEYSLPFSLHTEDRGKTSLIRSLKAGLRNSASELTLVNRHHRALYSANVTTGTIQAIKTRIDYDDTTLEWTWKKCLRSWASLSYGLFIEAGRDNHVTRLKKVTNFAAGPILGLSIISPEMEAGSFTTALDLNFSLAAGYGFQSHGSGDWAAVATGHGSGSLGLRLEF</sequence>
<comment type="caution">
    <text evidence="1">The sequence shown here is derived from an EMBL/GenBank/DDBJ whole genome shotgun (WGS) entry which is preliminary data.</text>
</comment>
<organism evidence="1 2">
    <name type="scientific">Candidatus Wallbacteria bacterium HGW-Wallbacteria-1</name>
    <dbReference type="NCBI Taxonomy" id="2013854"/>
    <lineage>
        <taxon>Bacteria</taxon>
        <taxon>Candidatus Walliibacteriota</taxon>
    </lineage>
</organism>
<protein>
    <submittedName>
        <fullName evidence="1">Uncharacterized protein</fullName>
    </submittedName>
</protein>